<keyword evidence="1" id="KW-0645">Protease</keyword>
<evidence type="ECO:0000256" key="4">
    <source>
        <dbReference type="ARBA" id="ARBA00023157"/>
    </source>
</evidence>
<dbReference type="Gene3D" id="2.40.10.10">
    <property type="entry name" value="Trypsin-like serine proteases"/>
    <property type="match status" value="1"/>
</dbReference>
<sequence>MNNLLLYLYVLTVLGPFALSKHTNVTKDLEPLIYKGYEVGIHDYSYACFLHFKTTRPTSCGASLIMVQAVLTAAHCMDDIRIKSGEIHAFFGSNVPKDSSVIRRVGNYEINPKYNEVNGKNNLAVAFLDYRVPLRQGIKKIPLSIRDPVPRTDLFSVGWGKQSLEKLGDFSSRRSLKATKQEIMTQQECRQITGYNVGGGTLCCVPIIGNNHKDDAGNGLVTSQPQILVGVLSYIADGYSVYTGVAVHRDWIIKACKRLYRADCFENKNHHE</sequence>
<evidence type="ECO:0000256" key="2">
    <source>
        <dbReference type="ARBA" id="ARBA00022801"/>
    </source>
</evidence>
<feature type="signal peptide" evidence="5">
    <location>
        <begin position="1"/>
        <end position="20"/>
    </location>
</feature>
<keyword evidence="3" id="KW-0720">Serine protease</keyword>
<dbReference type="InterPro" id="IPR009003">
    <property type="entry name" value="Peptidase_S1_PA"/>
</dbReference>
<protein>
    <recommendedName>
        <fullName evidence="6">Peptidase S1 domain-containing protein</fullName>
    </recommendedName>
</protein>
<feature type="chain" id="PRO_5035837227" description="Peptidase S1 domain-containing protein" evidence="5">
    <location>
        <begin position="21"/>
        <end position="272"/>
    </location>
</feature>
<accession>A0A8R2DMC7</accession>
<evidence type="ECO:0000313" key="7">
    <source>
        <dbReference type="EnsemblMetazoa" id="XP_021206762.2"/>
    </source>
</evidence>
<dbReference type="PANTHER" id="PTHR24276">
    <property type="entry name" value="POLYSERASE-RELATED"/>
    <property type="match status" value="1"/>
</dbReference>
<reference evidence="8" key="1">
    <citation type="journal article" date="2008" name="Insect Biochem. Mol. Biol.">
        <title>The genome of a lepidopteran model insect, the silkworm Bombyx mori.</title>
        <authorList>
            <consortium name="International Silkworm Genome Consortium"/>
        </authorList>
    </citation>
    <scope>NUCLEOTIDE SEQUENCE [LARGE SCALE GENOMIC DNA]</scope>
    <source>
        <strain evidence="8">p50T</strain>
    </source>
</reference>
<dbReference type="AlphaFoldDB" id="A0A8R2DMC7"/>
<dbReference type="PROSITE" id="PS50240">
    <property type="entry name" value="TRYPSIN_DOM"/>
    <property type="match status" value="1"/>
</dbReference>
<dbReference type="PROSITE" id="PS00134">
    <property type="entry name" value="TRYPSIN_HIS"/>
    <property type="match status" value="1"/>
</dbReference>
<reference evidence="7" key="2">
    <citation type="submission" date="2022-06" db="UniProtKB">
        <authorList>
            <consortium name="EnsemblMetazoa"/>
        </authorList>
    </citation>
    <scope>IDENTIFICATION</scope>
    <source>
        <strain evidence="7">p50T (Dazao)</strain>
    </source>
</reference>
<dbReference type="InterPro" id="IPR050430">
    <property type="entry name" value="Peptidase_S1"/>
</dbReference>
<keyword evidence="4" id="KW-1015">Disulfide bond</keyword>
<dbReference type="InterPro" id="IPR001254">
    <property type="entry name" value="Trypsin_dom"/>
</dbReference>
<evidence type="ECO:0000256" key="1">
    <source>
        <dbReference type="ARBA" id="ARBA00022670"/>
    </source>
</evidence>
<proteinExistence type="predicted"/>
<dbReference type="GO" id="GO:0006508">
    <property type="term" value="P:proteolysis"/>
    <property type="evidence" value="ECO:0007669"/>
    <property type="project" value="UniProtKB-KW"/>
</dbReference>
<dbReference type="PANTHER" id="PTHR24276:SF98">
    <property type="entry name" value="FI18310P1-RELATED"/>
    <property type="match status" value="1"/>
</dbReference>
<keyword evidence="8" id="KW-1185">Reference proteome</keyword>
<dbReference type="EnsemblMetazoa" id="XM_021351087.2">
    <property type="protein sequence ID" value="XP_021206762.2"/>
    <property type="gene ID" value="LOC105842305"/>
</dbReference>
<evidence type="ECO:0000256" key="3">
    <source>
        <dbReference type="ARBA" id="ARBA00022825"/>
    </source>
</evidence>
<name>A0A8R2DMC7_BOMMO</name>
<keyword evidence="5" id="KW-0732">Signal</keyword>
<dbReference type="Pfam" id="PF00089">
    <property type="entry name" value="Trypsin"/>
    <property type="match status" value="1"/>
</dbReference>
<dbReference type="SUPFAM" id="SSF50494">
    <property type="entry name" value="Trypsin-like serine proteases"/>
    <property type="match status" value="1"/>
</dbReference>
<evidence type="ECO:0000256" key="5">
    <source>
        <dbReference type="SAM" id="SignalP"/>
    </source>
</evidence>
<dbReference type="SMART" id="SM00020">
    <property type="entry name" value="Tryp_SPc"/>
    <property type="match status" value="1"/>
</dbReference>
<dbReference type="InterPro" id="IPR018114">
    <property type="entry name" value="TRYPSIN_HIS"/>
</dbReference>
<dbReference type="InterPro" id="IPR043504">
    <property type="entry name" value="Peptidase_S1_PA_chymotrypsin"/>
</dbReference>
<keyword evidence="2" id="KW-0378">Hydrolase</keyword>
<organism evidence="7 8">
    <name type="scientific">Bombyx mori</name>
    <name type="common">Silk moth</name>
    <dbReference type="NCBI Taxonomy" id="7091"/>
    <lineage>
        <taxon>Eukaryota</taxon>
        <taxon>Metazoa</taxon>
        <taxon>Ecdysozoa</taxon>
        <taxon>Arthropoda</taxon>
        <taxon>Hexapoda</taxon>
        <taxon>Insecta</taxon>
        <taxon>Pterygota</taxon>
        <taxon>Neoptera</taxon>
        <taxon>Endopterygota</taxon>
        <taxon>Lepidoptera</taxon>
        <taxon>Glossata</taxon>
        <taxon>Ditrysia</taxon>
        <taxon>Bombycoidea</taxon>
        <taxon>Bombycidae</taxon>
        <taxon>Bombycinae</taxon>
        <taxon>Bombyx</taxon>
    </lineage>
</organism>
<dbReference type="GO" id="GO:0004252">
    <property type="term" value="F:serine-type endopeptidase activity"/>
    <property type="evidence" value="ECO:0007669"/>
    <property type="project" value="InterPro"/>
</dbReference>
<evidence type="ECO:0000259" key="6">
    <source>
        <dbReference type="PROSITE" id="PS50240"/>
    </source>
</evidence>
<evidence type="ECO:0000313" key="8">
    <source>
        <dbReference type="Proteomes" id="UP000005204"/>
    </source>
</evidence>
<feature type="domain" description="Peptidase S1" evidence="6">
    <location>
        <begin position="33"/>
        <end position="257"/>
    </location>
</feature>
<dbReference type="Proteomes" id="UP000005204">
    <property type="component" value="Unassembled WGS sequence"/>
</dbReference>